<dbReference type="PANTHER" id="PTHR10694:SF129">
    <property type="entry name" value="LYSINE-SPECIFIC DEMETHYLASE 4B-RELATED"/>
    <property type="match status" value="1"/>
</dbReference>
<dbReference type="SUPFAM" id="SSF51197">
    <property type="entry name" value="Clavaminate synthase-like"/>
    <property type="match status" value="1"/>
</dbReference>
<dbReference type="InterPro" id="IPR003347">
    <property type="entry name" value="JmjC_dom"/>
</dbReference>
<dbReference type="Pfam" id="PF02373">
    <property type="entry name" value="JmjC"/>
    <property type="match status" value="1"/>
</dbReference>
<reference evidence="3 4" key="1">
    <citation type="submission" date="2024-11" db="EMBL/GenBank/DDBJ databases">
        <title>Chromosome-level genome assembly of the freshwater bivalve Anodonta woodiana.</title>
        <authorList>
            <person name="Chen X."/>
        </authorList>
    </citation>
    <scope>NUCLEOTIDE SEQUENCE [LARGE SCALE GENOMIC DNA]</scope>
    <source>
        <strain evidence="3">MN2024</strain>
        <tissue evidence="3">Gills</tissue>
    </source>
</reference>
<gene>
    <name evidence="3" type="ORF">ACJMK2_031713</name>
</gene>
<feature type="domain" description="JmjN" evidence="1">
    <location>
        <begin position="1"/>
        <end position="41"/>
    </location>
</feature>
<dbReference type="PROSITE" id="PS51184">
    <property type="entry name" value="JMJC"/>
    <property type="match status" value="1"/>
</dbReference>
<organism evidence="3 4">
    <name type="scientific">Sinanodonta woodiana</name>
    <name type="common">Chinese pond mussel</name>
    <name type="synonym">Anodonta woodiana</name>
    <dbReference type="NCBI Taxonomy" id="1069815"/>
    <lineage>
        <taxon>Eukaryota</taxon>
        <taxon>Metazoa</taxon>
        <taxon>Spiralia</taxon>
        <taxon>Lophotrochozoa</taxon>
        <taxon>Mollusca</taxon>
        <taxon>Bivalvia</taxon>
        <taxon>Autobranchia</taxon>
        <taxon>Heteroconchia</taxon>
        <taxon>Palaeoheterodonta</taxon>
        <taxon>Unionida</taxon>
        <taxon>Unionoidea</taxon>
        <taxon>Unionidae</taxon>
        <taxon>Unioninae</taxon>
        <taxon>Sinanodonta</taxon>
    </lineage>
</organism>
<keyword evidence="4" id="KW-1185">Reference proteome</keyword>
<dbReference type="Proteomes" id="UP001634394">
    <property type="component" value="Unassembled WGS sequence"/>
</dbReference>
<accession>A0ABD3X3H7</accession>
<feature type="domain" description="JmjC" evidence="2">
    <location>
        <begin position="127"/>
        <end position="298"/>
    </location>
</feature>
<evidence type="ECO:0000313" key="4">
    <source>
        <dbReference type="Proteomes" id="UP001634394"/>
    </source>
</evidence>
<protein>
    <submittedName>
        <fullName evidence="3">Uncharacterized protein</fullName>
    </submittedName>
</protein>
<evidence type="ECO:0000259" key="1">
    <source>
        <dbReference type="PROSITE" id="PS51183"/>
    </source>
</evidence>
<sequence length="350" mass="40894">MVFGPTMEEFKDLKCVLYMESQGAHKAGLAEVIPPAEWNPCRNGYTDIDLTIPDPISQVMSGHHGVYTQFNVESKALTVAQFKKLANSARYRTPKHLDYEELERKYWKNITFHNPIYGADMSGSLTDTDQDIWIINRLGSILDYVGEDYGVKIEGVNMAYLYFGMWKTTSAWHTEDMDLYSINYLHFGAPKSWYAIPPQHGRHFEKLAQGFFPSSFKACPAFMRHKMYLVSQIILKKHAIPFNKVSIIVYHTRSWRVYDNFSIWLSFIYNHGFNCVKSTNFATERWIEYGKRCLQIPARVVSAVESWDRHIAPHPEDDQGKMYNRHRQLLENSIEPVKKIYTWEDDRMSE</sequence>
<dbReference type="SMART" id="SM00558">
    <property type="entry name" value="JmjC"/>
    <property type="match status" value="1"/>
</dbReference>
<dbReference type="InterPro" id="IPR003349">
    <property type="entry name" value="JmjN"/>
</dbReference>
<dbReference type="Gene3D" id="2.60.120.650">
    <property type="entry name" value="Cupin"/>
    <property type="match status" value="1"/>
</dbReference>
<dbReference type="SMART" id="SM00545">
    <property type="entry name" value="JmjN"/>
    <property type="match status" value="1"/>
</dbReference>
<dbReference type="PROSITE" id="PS51183">
    <property type="entry name" value="JMJN"/>
    <property type="match status" value="1"/>
</dbReference>
<dbReference type="EMBL" id="JBJQND010000004">
    <property type="protein sequence ID" value="KAL3879415.1"/>
    <property type="molecule type" value="Genomic_DNA"/>
</dbReference>
<dbReference type="AlphaFoldDB" id="A0ABD3X3H7"/>
<comment type="caution">
    <text evidence="3">The sequence shown here is derived from an EMBL/GenBank/DDBJ whole genome shotgun (WGS) entry which is preliminary data.</text>
</comment>
<name>A0ABD3X3H7_SINWO</name>
<evidence type="ECO:0000313" key="3">
    <source>
        <dbReference type="EMBL" id="KAL3879415.1"/>
    </source>
</evidence>
<proteinExistence type="predicted"/>
<dbReference type="PANTHER" id="PTHR10694">
    <property type="entry name" value="LYSINE-SPECIFIC DEMETHYLASE"/>
    <property type="match status" value="1"/>
</dbReference>
<evidence type="ECO:0000259" key="2">
    <source>
        <dbReference type="PROSITE" id="PS51184"/>
    </source>
</evidence>